<dbReference type="OrthoDB" id="8117402at2759"/>
<reference evidence="4" key="1">
    <citation type="submission" date="2020-01" db="EMBL/GenBank/DDBJ databases">
        <authorList>
            <consortium name="DOE Joint Genome Institute"/>
            <person name="Haridas S."/>
            <person name="Albert R."/>
            <person name="Binder M."/>
            <person name="Bloem J."/>
            <person name="Labutti K."/>
            <person name="Salamov A."/>
            <person name="Andreopoulos B."/>
            <person name="Baker S.E."/>
            <person name="Barry K."/>
            <person name="Bills G."/>
            <person name="Bluhm B.H."/>
            <person name="Cannon C."/>
            <person name="Castanera R."/>
            <person name="Culley D.E."/>
            <person name="Daum C."/>
            <person name="Ezra D."/>
            <person name="Gonzalez J.B."/>
            <person name="Henrissat B."/>
            <person name="Kuo A."/>
            <person name="Liang C."/>
            <person name="Lipzen A."/>
            <person name="Lutzoni F."/>
            <person name="Magnuson J."/>
            <person name="Mondo S."/>
            <person name="Nolan M."/>
            <person name="Ohm R."/>
            <person name="Pangilinan J."/>
            <person name="Park H.-J."/>
            <person name="Ramirez L."/>
            <person name="Alfaro M."/>
            <person name="Sun H."/>
            <person name="Tritt A."/>
            <person name="Yoshinaga Y."/>
            <person name="Zwiers L.-H."/>
            <person name="Turgeon B.G."/>
            <person name="Goodwin S.B."/>
            <person name="Spatafora J.W."/>
            <person name="Crous P.W."/>
            <person name="Grigoriev I.V."/>
        </authorList>
    </citation>
    <scope>NUCLEOTIDE SEQUENCE</scope>
    <source>
        <strain evidence="4">IPT5</strain>
    </source>
</reference>
<dbReference type="Gene3D" id="3.30.160.60">
    <property type="entry name" value="Classic Zinc Finger"/>
    <property type="match status" value="1"/>
</dbReference>
<evidence type="ECO:0000313" key="4">
    <source>
        <dbReference type="EMBL" id="KAF2855710.1"/>
    </source>
</evidence>
<feature type="compositionally biased region" description="Polar residues" evidence="2">
    <location>
        <begin position="114"/>
        <end position="138"/>
    </location>
</feature>
<dbReference type="InterPro" id="IPR013087">
    <property type="entry name" value="Znf_C2H2_type"/>
</dbReference>
<sequence>MTNVARGYKAREATKPRAASIPTGSHGHLNYSPWLFQPQSVWPTHQIPDVWFSEDLLELSNRGLDAIEFSNLLNNLELVGDAGISTSPLVIADISQLYDQTTYSHRSVSASSISDEVHCSSGSSHDTAGSTEPSPSNYEDTRSPDQGVEGGQHSAAKTPPLAAGRDKTLLAPHRPQSLQSQPKKFICEDCLEGYNHRKNLREHKQTKHHHLRFQCDFPGCKKSVAQKKNLARHKIAKHGSTSVKR</sequence>
<keyword evidence="1" id="KW-0863">Zinc-finger</keyword>
<dbReference type="PROSITE" id="PS00028">
    <property type="entry name" value="ZINC_FINGER_C2H2_1"/>
    <property type="match status" value="2"/>
</dbReference>
<evidence type="ECO:0000313" key="5">
    <source>
        <dbReference type="Proteomes" id="UP000799423"/>
    </source>
</evidence>
<gene>
    <name evidence="4" type="ORF">T440DRAFT_475077</name>
</gene>
<keyword evidence="1" id="KW-0479">Metal-binding</keyword>
<name>A0A6A7BJS6_9PLEO</name>
<keyword evidence="1" id="KW-0862">Zinc</keyword>
<dbReference type="PROSITE" id="PS50157">
    <property type="entry name" value="ZINC_FINGER_C2H2_2"/>
    <property type="match status" value="1"/>
</dbReference>
<proteinExistence type="predicted"/>
<dbReference type="SMART" id="SM00355">
    <property type="entry name" value="ZnF_C2H2"/>
    <property type="match status" value="2"/>
</dbReference>
<evidence type="ECO:0000259" key="3">
    <source>
        <dbReference type="PROSITE" id="PS50157"/>
    </source>
</evidence>
<protein>
    <recommendedName>
        <fullName evidence="3">C2H2-type domain-containing protein</fullName>
    </recommendedName>
</protein>
<organism evidence="4 5">
    <name type="scientific">Plenodomus tracheiphilus IPT5</name>
    <dbReference type="NCBI Taxonomy" id="1408161"/>
    <lineage>
        <taxon>Eukaryota</taxon>
        <taxon>Fungi</taxon>
        <taxon>Dikarya</taxon>
        <taxon>Ascomycota</taxon>
        <taxon>Pezizomycotina</taxon>
        <taxon>Dothideomycetes</taxon>
        <taxon>Pleosporomycetidae</taxon>
        <taxon>Pleosporales</taxon>
        <taxon>Pleosporineae</taxon>
        <taxon>Leptosphaeriaceae</taxon>
        <taxon>Plenodomus</taxon>
    </lineage>
</organism>
<keyword evidence="5" id="KW-1185">Reference proteome</keyword>
<dbReference type="GO" id="GO:0008270">
    <property type="term" value="F:zinc ion binding"/>
    <property type="evidence" value="ECO:0007669"/>
    <property type="project" value="UniProtKB-KW"/>
</dbReference>
<dbReference type="AlphaFoldDB" id="A0A6A7BJS6"/>
<evidence type="ECO:0000256" key="1">
    <source>
        <dbReference type="PROSITE-ProRule" id="PRU00042"/>
    </source>
</evidence>
<feature type="region of interest" description="Disordered" evidence="2">
    <location>
        <begin position="114"/>
        <end position="160"/>
    </location>
</feature>
<dbReference type="Proteomes" id="UP000799423">
    <property type="component" value="Unassembled WGS sequence"/>
</dbReference>
<feature type="domain" description="C2H2-type" evidence="3">
    <location>
        <begin position="185"/>
        <end position="213"/>
    </location>
</feature>
<accession>A0A6A7BJS6</accession>
<dbReference type="EMBL" id="MU006290">
    <property type="protein sequence ID" value="KAF2855710.1"/>
    <property type="molecule type" value="Genomic_DNA"/>
</dbReference>
<evidence type="ECO:0000256" key="2">
    <source>
        <dbReference type="SAM" id="MobiDB-lite"/>
    </source>
</evidence>
<feature type="region of interest" description="Disordered" evidence="2">
    <location>
        <begin position="1"/>
        <end position="21"/>
    </location>
</feature>